<protein>
    <submittedName>
        <fullName evidence="1">Cytochrome P450</fullName>
    </submittedName>
</protein>
<organism evidence="1 2">
    <name type="scientific">Hypoxylon rubiginosum</name>
    <dbReference type="NCBI Taxonomy" id="110542"/>
    <lineage>
        <taxon>Eukaryota</taxon>
        <taxon>Fungi</taxon>
        <taxon>Dikarya</taxon>
        <taxon>Ascomycota</taxon>
        <taxon>Pezizomycotina</taxon>
        <taxon>Sordariomycetes</taxon>
        <taxon>Xylariomycetidae</taxon>
        <taxon>Xylariales</taxon>
        <taxon>Hypoxylaceae</taxon>
        <taxon>Hypoxylon</taxon>
    </lineage>
</organism>
<accession>A0ACC0DFL1</accession>
<dbReference type="Proteomes" id="UP001497680">
    <property type="component" value="Unassembled WGS sequence"/>
</dbReference>
<proteinExistence type="predicted"/>
<evidence type="ECO:0000313" key="2">
    <source>
        <dbReference type="Proteomes" id="UP001497680"/>
    </source>
</evidence>
<gene>
    <name evidence="1" type="ORF">F4821DRAFT_267425</name>
</gene>
<keyword evidence="2" id="KW-1185">Reference proteome</keyword>
<comment type="caution">
    <text evidence="1">The sequence shown here is derived from an EMBL/GenBank/DDBJ whole genome shotgun (WGS) entry which is preliminary data.</text>
</comment>
<sequence>MLVYAGAAALVGYFVTLVLYRLFLHPLAAFPGPKLAAATLWYEFFYDGIRRGQYTFKIQEMHEKHGPIVRISPNELHCNDPAFIDTLYAGGSARRDKYDYFASQFGVFGTVHHNLHRLRRGAMNRFFSKASVTKLEPTIHDKIDKLYHQLCTHMGDEAPVELNMAFSCFTTDVVTTYAFAKCYDFLDDASFQSNFHEPIVAGTNLGPYIKQFPFIYPLMRCLPDSWVTALNPEMGIFLQFQRDVKAQIREIQNQKGTGKERAKDHNLHATIFHELLESDLPESEKAAVRLWQEGQIIVGAGTETTAWTLSVIFFYVLNDRNVYDTLMKELEHALPDPASRPSCSDLEKLPYLISLRLSYGVSTRLQRVSPDGPMLYRPSDAVSATKLEYVIPRGVPVGMTSVLVHHNPKLFPRSTEFDPKRWLDSEGKRDRSLEKYILSFSKGSRQCVGINLAYAELFMVVGLILRRLGPRLRLYETGLDDVEILHDLFVPIPKLDTKGIRVRII</sequence>
<dbReference type="EMBL" id="MU394286">
    <property type="protein sequence ID" value="KAI6091573.1"/>
    <property type="molecule type" value="Genomic_DNA"/>
</dbReference>
<reference evidence="1 2" key="1">
    <citation type="journal article" date="2022" name="New Phytol.">
        <title>Ecological generalism drives hyperdiversity of secondary metabolite gene clusters in xylarialean endophytes.</title>
        <authorList>
            <person name="Franco M.E.E."/>
            <person name="Wisecaver J.H."/>
            <person name="Arnold A.E."/>
            <person name="Ju Y.M."/>
            <person name="Slot J.C."/>
            <person name="Ahrendt S."/>
            <person name="Moore L.P."/>
            <person name="Eastman K.E."/>
            <person name="Scott K."/>
            <person name="Konkel Z."/>
            <person name="Mondo S.J."/>
            <person name="Kuo A."/>
            <person name="Hayes R.D."/>
            <person name="Haridas S."/>
            <person name="Andreopoulos B."/>
            <person name="Riley R."/>
            <person name="LaButti K."/>
            <person name="Pangilinan J."/>
            <person name="Lipzen A."/>
            <person name="Amirebrahimi M."/>
            <person name="Yan J."/>
            <person name="Adam C."/>
            <person name="Keymanesh K."/>
            <person name="Ng V."/>
            <person name="Louie K."/>
            <person name="Northen T."/>
            <person name="Drula E."/>
            <person name="Henrissat B."/>
            <person name="Hsieh H.M."/>
            <person name="Youens-Clark K."/>
            <person name="Lutzoni F."/>
            <person name="Miadlikowska J."/>
            <person name="Eastwood D.C."/>
            <person name="Hamelin R.C."/>
            <person name="Grigoriev I.V."/>
            <person name="U'Ren J.M."/>
        </authorList>
    </citation>
    <scope>NUCLEOTIDE SEQUENCE [LARGE SCALE GENOMIC DNA]</scope>
    <source>
        <strain evidence="1 2">ER1909</strain>
    </source>
</reference>
<name>A0ACC0DFL1_9PEZI</name>
<evidence type="ECO:0000313" key="1">
    <source>
        <dbReference type="EMBL" id="KAI6091573.1"/>
    </source>
</evidence>